<organism evidence="1 2">
    <name type="scientific">Symbiodinium microadriaticum</name>
    <name type="common">Dinoflagellate</name>
    <name type="synonym">Zooxanthella microadriatica</name>
    <dbReference type="NCBI Taxonomy" id="2951"/>
    <lineage>
        <taxon>Eukaryota</taxon>
        <taxon>Sar</taxon>
        <taxon>Alveolata</taxon>
        <taxon>Dinophyceae</taxon>
        <taxon>Suessiales</taxon>
        <taxon>Symbiodiniaceae</taxon>
        <taxon>Symbiodinium</taxon>
    </lineage>
</organism>
<dbReference type="AlphaFoldDB" id="A0A1Q9BZX1"/>
<evidence type="ECO:0000313" key="1">
    <source>
        <dbReference type="EMBL" id="OLP76224.1"/>
    </source>
</evidence>
<keyword evidence="2" id="KW-1185">Reference proteome</keyword>
<proteinExistence type="predicted"/>
<dbReference type="EMBL" id="LSRX01002094">
    <property type="protein sequence ID" value="OLP76224.1"/>
    <property type="molecule type" value="Genomic_DNA"/>
</dbReference>
<sequence>MHCQPLKSVLGVNSYAEELGAPSRHQFSTLFKMKEGDSLRSCNDFKQSSDKTHLMAWCLAEARLRLFLYDSVAVRAAVSYTFWNGAIWVDVLQCLGCVG</sequence>
<reference evidence="1 2" key="1">
    <citation type="submission" date="2016-02" db="EMBL/GenBank/DDBJ databases">
        <title>Genome analysis of coral dinoflagellate symbionts highlights evolutionary adaptations to a symbiotic lifestyle.</title>
        <authorList>
            <person name="Aranda M."/>
            <person name="Li Y."/>
            <person name="Liew Y.J."/>
            <person name="Baumgarten S."/>
            <person name="Simakov O."/>
            <person name="Wilson M."/>
            <person name="Piel J."/>
            <person name="Ashoor H."/>
            <person name="Bougouffa S."/>
            <person name="Bajic V.B."/>
            <person name="Ryu T."/>
            <person name="Ravasi T."/>
            <person name="Bayer T."/>
            <person name="Micklem G."/>
            <person name="Kim H."/>
            <person name="Bhak J."/>
            <person name="Lajeunesse T.C."/>
            <person name="Voolstra C.R."/>
        </authorList>
    </citation>
    <scope>NUCLEOTIDE SEQUENCE [LARGE SCALE GENOMIC DNA]</scope>
    <source>
        <strain evidence="1 2">CCMP2467</strain>
    </source>
</reference>
<gene>
    <name evidence="1" type="ORF">AK812_SmicGene43870</name>
</gene>
<evidence type="ECO:0000313" key="2">
    <source>
        <dbReference type="Proteomes" id="UP000186817"/>
    </source>
</evidence>
<name>A0A1Q9BZX1_SYMMI</name>
<accession>A0A1Q9BZX1</accession>
<protein>
    <submittedName>
        <fullName evidence="1">Uncharacterized protein</fullName>
    </submittedName>
</protein>
<comment type="caution">
    <text evidence="1">The sequence shown here is derived from an EMBL/GenBank/DDBJ whole genome shotgun (WGS) entry which is preliminary data.</text>
</comment>
<dbReference type="OrthoDB" id="10583846at2759"/>
<dbReference type="Proteomes" id="UP000186817">
    <property type="component" value="Unassembled WGS sequence"/>
</dbReference>